<protein>
    <submittedName>
        <fullName evidence="2">Uncharacterized protein</fullName>
    </submittedName>
</protein>
<reference evidence="2 3" key="1">
    <citation type="submission" date="2019-05" db="EMBL/GenBank/DDBJ databases">
        <authorList>
            <consortium name="Science for Life Laboratories"/>
        </authorList>
    </citation>
    <scope>NUCLEOTIDE SEQUENCE [LARGE SCALE GENOMIC DNA]</scope>
    <source>
        <strain evidence="2">Soil9</strain>
    </source>
</reference>
<feature type="transmembrane region" description="Helical" evidence="1">
    <location>
        <begin position="6"/>
        <end position="23"/>
    </location>
</feature>
<evidence type="ECO:0000313" key="2">
    <source>
        <dbReference type="EMBL" id="VTR92741.1"/>
    </source>
</evidence>
<keyword evidence="1" id="KW-0472">Membrane</keyword>
<evidence type="ECO:0000313" key="3">
    <source>
        <dbReference type="Proteomes" id="UP000464178"/>
    </source>
</evidence>
<dbReference type="Proteomes" id="UP000464178">
    <property type="component" value="Chromosome"/>
</dbReference>
<sequence>MPPRSAVAGIVVFWLATTVYIAYRDLWPRLFASGPPPVSIELADEAKQNVPAKWTLYRNGQSVGKLTTLMKYHDSDDAFQFTYRYTNLKLEQAGLTLEVPEAISDVRMTRAGDLKEQGMTAKVKAIYRGIIIEGEIDVRGQVKNNKLTGRAELKSPLLTIASDLDPVEVKQGQPLNPLQPVNRIAYVHGGMRSWVVHEYNPLQDALGDLIRKQIAKSGITFGAPKPKAALIAEVDSSPQNLRWQKQDIACWVIEYRRNADVIARTWVQVTDGKVLRQEASEGGESLMFDRED</sequence>
<dbReference type="EMBL" id="LR593886">
    <property type="protein sequence ID" value="VTR92741.1"/>
    <property type="molecule type" value="Genomic_DNA"/>
</dbReference>
<dbReference type="KEGG" id="gms:SOIL9_49730"/>
<proteinExistence type="predicted"/>
<keyword evidence="1" id="KW-1133">Transmembrane helix</keyword>
<evidence type="ECO:0000256" key="1">
    <source>
        <dbReference type="SAM" id="Phobius"/>
    </source>
</evidence>
<dbReference type="RefSeq" id="WP_162667562.1">
    <property type="nucleotide sequence ID" value="NZ_LR593886.1"/>
</dbReference>
<organism evidence="2 3">
    <name type="scientific">Gemmata massiliana</name>
    <dbReference type="NCBI Taxonomy" id="1210884"/>
    <lineage>
        <taxon>Bacteria</taxon>
        <taxon>Pseudomonadati</taxon>
        <taxon>Planctomycetota</taxon>
        <taxon>Planctomycetia</taxon>
        <taxon>Gemmatales</taxon>
        <taxon>Gemmataceae</taxon>
        <taxon>Gemmata</taxon>
    </lineage>
</organism>
<keyword evidence="3" id="KW-1185">Reference proteome</keyword>
<gene>
    <name evidence="2" type="ORF">SOIL9_49730</name>
</gene>
<accession>A0A6P2CUS8</accession>
<name>A0A6P2CUS8_9BACT</name>
<keyword evidence="1" id="KW-0812">Transmembrane</keyword>
<dbReference type="AlphaFoldDB" id="A0A6P2CUS8"/>